<sequence>MSTTVPILKDIMDELEDNLRHTLQLAADLPARKRKKKPRPAVTEDSQAEGHRRKKTKRTTAEEEVVDMVQQYIVELREKLQD</sequence>
<feature type="non-terminal residue" evidence="2">
    <location>
        <position position="82"/>
    </location>
</feature>
<accession>A0A699XIG5</accession>
<evidence type="ECO:0000313" key="2">
    <source>
        <dbReference type="EMBL" id="GFD59715.1"/>
    </source>
</evidence>
<comment type="caution">
    <text evidence="2">The sequence shown here is derived from an EMBL/GenBank/DDBJ whole genome shotgun (WGS) entry which is preliminary data.</text>
</comment>
<protein>
    <submittedName>
        <fullName evidence="2">Uncharacterized protein</fullName>
    </submittedName>
</protein>
<gene>
    <name evidence="2" type="ORF">Tci_931684</name>
</gene>
<feature type="region of interest" description="Disordered" evidence="1">
    <location>
        <begin position="27"/>
        <end position="61"/>
    </location>
</feature>
<reference evidence="2" key="1">
    <citation type="journal article" date="2019" name="Sci. Rep.">
        <title>Draft genome of Tanacetum cinerariifolium, the natural source of mosquito coil.</title>
        <authorList>
            <person name="Yamashiro T."/>
            <person name="Shiraishi A."/>
            <person name="Satake H."/>
            <person name="Nakayama K."/>
        </authorList>
    </citation>
    <scope>NUCLEOTIDE SEQUENCE</scope>
</reference>
<proteinExistence type="predicted"/>
<dbReference type="EMBL" id="BKCJ011868322">
    <property type="protein sequence ID" value="GFD59715.1"/>
    <property type="molecule type" value="Genomic_DNA"/>
</dbReference>
<organism evidence="2">
    <name type="scientific">Tanacetum cinerariifolium</name>
    <name type="common">Dalmatian daisy</name>
    <name type="synonym">Chrysanthemum cinerariifolium</name>
    <dbReference type="NCBI Taxonomy" id="118510"/>
    <lineage>
        <taxon>Eukaryota</taxon>
        <taxon>Viridiplantae</taxon>
        <taxon>Streptophyta</taxon>
        <taxon>Embryophyta</taxon>
        <taxon>Tracheophyta</taxon>
        <taxon>Spermatophyta</taxon>
        <taxon>Magnoliopsida</taxon>
        <taxon>eudicotyledons</taxon>
        <taxon>Gunneridae</taxon>
        <taxon>Pentapetalae</taxon>
        <taxon>asterids</taxon>
        <taxon>campanulids</taxon>
        <taxon>Asterales</taxon>
        <taxon>Asteraceae</taxon>
        <taxon>Asteroideae</taxon>
        <taxon>Anthemideae</taxon>
        <taxon>Anthemidinae</taxon>
        <taxon>Tanacetum</taxon>
    </lineage>
</organism>
<dbReference type="AlphaFoldDB" id="A0A699XIG5"/>
<name>A0A699XIG5_TANCI</name>
<evidence type="ECO:0000256" key="1">
    <source>
        <dbReference type="SAM" id="MobiDB-lite"/>
    </source>
</evidence>